<keyword evidence="8 13" id="KW-0067">ATP-binding</keyword>
<dbReference type="InterPro" id="IPR011761">
    <property type="entry name" value="ATP-grasp"/>
</dbReference>
<evidence type="ECO:0000256" key="12">
    <source>
        <dbReference type="HAMAP-Rule" id="MF_00138"/>
    </source>
</evidence>
<proteinExistence type="inferred from homology"/>
<evidence type="ECO:0000256" key="8">
    <source>
        <dbReference type="ARBA" id="ARBA00022840"/>
    </source>
</evidence>
<evidence type="ECO:0000256" key="9">
    <source>
        <dbReference type="ARBA" id="ARBA00038345"/>
    </source>
</evidence>
<dbReference type="InterPro" id="IPR000115">
    <property type="entry name" value="PRibGlycinamide_synth"/>
</dbReference>
<dbReference type="HAMAP" id="MF_00138">
    <property type="entry name" value="GARS"/>
    <property type="match status" value="1"/>
</dbReference>
<dbReference type="NCBIfam" id="TIGR00877">
    <property type="entry name" value="purD"/>
    <property type="match status" value="1"/>
</dbReference>
<keyword evidence="6 13" id="KW-0547">Nucleotide-binding</keyword>
<dbReference type="InterPro" id="IPR011054">
    <property type="entry name" value="Rudment_hybrid_motif"/>
</dbReference>
<dbReference type="Gene3D" id="3.30.470.20">
    <property type="entry name" value="ATP-grasp fold, B domain"/>
    <property type="match status" value="1"/>
</dbReference>
<protein>
    <recommendedName>
        <fullName evidence="4 12">Phosphoribosylamine--glycine ligase</fullName>
        <ecNumber evidence="4 12">6.3.4.13</ecNumber>
    </recommendedName>
    <alternativeName>
        <fullName evidence="12">GARS</fullName>
    </alternativeName>
    <alternativeName>
        <fullName evidence="10 12">Glycinamide ribonucleotide synthetase</fullName>
    </alternativeName>
    <alternativeName>
        <fullName evidence="11 12">Phosphoribosylglycinamide synthetase</fullName>
    </alternativeName>
</protein>
<comment type="catalytic activity">
    <reaction evidence="12">
        <text>5-phospho-beta-D-ribosylamine + glycine + ATP = N(1)-(5-phospho-beta-D-ribosyl)glycinamide + ADP + phosphate + H(+)</text>
        <dbReference type="Rhea" id="RHEA:17453"/>
        <dbReference type="ChEBI" id="CHEBI:15378"/>
        <dbReference type="ChEBI" id="CHEBI:30616"/>
        <dbReference type="ChEBI" id="CHEBI:43474"/>
        <dbReference type="ChEBI" id="CHEBI:57305"/>
        <dbReference type="ChEBI" id="CHEBI:58681"/>
        <dbReference type="ChEBI" id="CHEBI:143788"/>
        <dbReference type="ChEBI" id="CHEBI:456216"/>
        <dbReference type="EC" id="6.3.4.13"/>
    </reaction>
</comment>
<feature type="domain" description="ATP-grasp" evidence="14">
    <location>
        <begin position="104"/>
        <end position="304"/>
    </location>
</feature>
<evidence type="ECO:0000256" key="3">
    <source>
        <dbReference type="ARBA" id="ARBA00005174"/>
    </source>
</evidence>
<dbReference type="GO" id="GO:0006189">
    <property type="term" value="P:'de novo' IMP biosynthetic process"/>
    <property type="evidence" value="ECO:0007669"/>
    <property type="project" value="UniProtKB-UniRule"/>
</dbReference>
<keyword evidence="5 12" id="KW-0436">Ligase</keyword>
<dbReference type="PANTHER" id="PTHR43472">
    <property type="entry name" value="PHOSPHORIBOSYLAMINE--GLYCINE LIGASE"/>
    <property type="match status" value="1"/>
</dbReference>
<name>A0A431VWA7_9DEIO</name>
<dbReference type="InterPro" id="IPR020559">
    <property type="entry name" value="PRibGlycinamide_synth_CS"/>
</dbReference>
<keyword evidence="16" id="KW-1185">Reference proteome</keyword>
<dbReference type="EMBL" id="RXPE01000010">
    <property type="protein sequence ID" value="RTR27514.1"/>
    <property type="molecule type" value="Genomic_DNA"/>
</dbReference>
<dbReference type="Pfam" id="PF01071">
    <property type="entry name" value="GARS_A"/>
    <property type="match status" value="1"/>
</dbReference>
<evidence type="ECO:0000256" key="6">
    <source>
        <dbReference type="ARBA" id="ARBA00022741"/>
    </source>
</evidence>
<dbReference type="SUPFAM" id="SSF51246">
    <property type="entry name" value="Rudiment single hybrid motif"/>
    <property type="match status" value="1"/>
</dbReference>
<dbReference type="SMART" id="SM01210">
    <property type="entry name" value="GARS_C"/>
    <property type="match status" value="1"/>
</dbReference>
<evidence type="ECO:0000256" key="4">
    <source>
        <dbReference type="ARBA" id="ARBA00013255"/>
    </source>
</evidence>
<dbReference type="GO" id="GO:0004637">
    <property type="term" value="F:phosphoribosylamine-glycine ligase activity"/>
    <property type="evidence" value="ECO:0007669"/>
    <property type="project" value="UniProtKB-UniRule"/>
</dbReference>
<dbReference type="GO" id="GO:0046872">
    <property type="term" value="F:metal ion binding"/>
    <property type="evidence" value="ECO:0007669"/>
    <property type="project" value="InterPro"/>
</dbReference>
<dbReference type="InterPro" id="IPR037123">
    <property type="entry name" value="PRibGlycinamide_synth_C_sf"/>
</dbReference>
<dbReference type="Gene3D" id="3.90.600.10">
    <property type="entry name" value="Phosphoribosylglycinamide synthetase, C-terminal domain"/>
    <property type="match status" value="1"/>
</dbReference>
<dbReference type="GO" id="GO:0009113">
    <property type="term" value="P:purine nucleobase biosynthetic process"/>
    <property type="evidence" value="ECO:0007669"/>
    <property type="project" value="InterPro"/>
</dbReference>
<dbReference type="Gene3D" id="3.40.50.20">
    <property type="match status" value="1"/>
</dbReference>
<dbReference type="SUPFAM" id="SSF52440">
    <property type="entry name" value="PreATP-grasp domain"/>
    <property type="match status" value="1"/>
</dbReference>
<dbReference type="Pfam" id="PF02843">
    <property type="entry name" value="GARS_C"/>
    <property type="match status" value="1"/>
</dbReference>
<comment type="cofactor">
    <cofactor evidence="1">
        <name>Mn(2+)</name>
        <dbReference type="ChEBI" id="CHEBI:29035"/>
    </cofactor>
</comment>
<evidence type="ECO:0000256" key="5">
    <source>
        <dbReference type="ARBA" id="ARBA00022598"/>
    </source>
</evidence>
<evidence type="ECO:0000313" key="16">
    <source>
        <dbReference type="Proteomes" id="UP000277766"/>
    </source>
</evidence>
<evidence type="ECO:0000256" key="10">
    <source>
        <dbReference type="ARBA" id="ARBA00042242"/>
    </source>
</evidence>
<evidence type="ECO:0000256" key="11">
    <source>
        <dbReference type="ARBA" id="ARBA00042864"/>
    </source>
</evidence>
<dbReference type="Gene3D" id="3.30.1490.20">
    <property type="entry name" value="ATP-grasp fold, A domain"/>
    <property type="match status" value="1"/>
</dbReference>
<dbReference type="EC" id="6.3.4.13" evidence="4 12"/>
<comment type="caution">
    <text evidence="15">The sequence shown here is derived from an EMBL/GenBank/DDBJ whole genome shotgun (WGS) entry which is preliminary data.</text>
</comment>
<keyword evidence="7 12" id="KW-0658">Purine biosynthesis</keyword>
<evidence type="ECO:0000256" key="1">
    <source>
        <dbReference type="ARBA" id="ARBA00001936"/>
    </source>
</evidence>
<dbReference type="Proteomes" id="UP000277766">
    <property type="component" value="Unassembled WGS sequence"/>
</dbReference>
<dbReference type="OrthoDB" id="9807240at2"/>
<dbReference type="InterPro" id="IPR020560">
    <property type="entry name" value="PRibGlycinamide_synth_C-dom"/>
</dbReference>
<dbReference type="InterPro" id="IPR013815">
    <property type="entry name" value="ATP_grasp_subdomain_1"/>
</dbReference>
<sequence length="418" mass="43399">MKVLVIGNGAREHAIAEACARQGHTVLCTPGNPGIAEVAEVLQSPQDNAALVALAQERGAELVIVGPETYLAQGLADELRAAGIPTFGPNRETAQIETDKAWSKAFMDRHGVPTAAHQAFETLDGALSYLDAQQLPVVVKDAGLRAGKGVTIAHTRTAAEQALTEIFGQPGAAVVIEEFMTGQEVSILAITDGERFALTPPSQDHKTIGDGDTGPMTGGMGVICPFPVSETDLDTIRREIVERTLAGLREEGCEFCGVLYAGLMLTPDGPKVVEFNARFGDPEAEAVLPLLVSDLAAHALAAAQGRLNPEDVKWRDAASAVVILAAPGYPGTPQKGIPLTLPQTGTGEYLFHAGTAEGETGKLVSSGGRVLAVTATAGTLPDALTRAYALSGQVGFAGAQRRGDIGLRIGLRPGPEPA</sequence>
<evidence type="ECO:0000313" key="15">
    <source>
        <dbReference type="EMBL" id="RTR27514.1"/>
    </source>
</evidence>
<evidence type="ECO:0000256" key="2">
    <source>
        <dbReference type="ARBA" id="ARBA00001946"/>
    </source>
</evidence>
<comment type="similarity">
    <text evidence="9 12">Belongs to the GARS family.</text>
</comment>
<dbReference type="SUPFAM" id="SSF56059">
    <property type="entry name" value="Glutathione synthetase ATP-binding domain-like"/>
    <property type="match status" value="1"/>
</dbReference>
<comment type="cofactor">
    <cofactor evidence="2">
        <name>Mg(2+)</name>
        <dbReference type="ChEBI" id="CHEBI:18420"/>
    </cofactor>
</comment>
<evidence type="ECO:0000259" key="14">
    <source>
        <dbReference type="PROSITE" id="PS50975"/>
    </source>
</evidence>
<dbReference type="GO" id="GO:0005524">
    <property type="term" value="F:ATP binding"/>
    <property type="evidence" value="ECO:0007669"/>
    <property type="project" value="UniProtKB-UniRule"/>
</dbReference>
<dbReference type="PROSITE" id="PS50975">
    <property type="entry name" value="ATP_GRASP"/>
    <property type="match status" value="1"/>
</dbReference>
<comment type="pathway">
    <text evidence="3 12">Purine metabolism; IMP biosynthesis via de novo pathway; N(1)-(5-phospho-D-ribosyl)glycinamide from 5-phospho-alpha-D-ribose 1-diphosphate: step 2/2.</text>
</comment>
<dbReference type="InterPro" id="IPR020561">
    <property type="entry name" value="PRibGlycinamid_synth_ATP-grasp"/>
</dbReference>
<reference evidence="15 16" key="1">
    <citation type="submission" date="2018-12" db="EMBL/GenBank/DDBJ databases">
        <title>Deinococcus radiophilus ATCC 27603 genome sequencing and assembly.</title>
        <authorList>
            <person name="Maclea K.S."/>
            <person name="Maynard C.R."/>
        </authorList>
    </citation>
    <scope>NUCLEOTIDE SEQUENCE [LARGE SCALE GENOMIC DNA]</scope>
    <source>
        <strain evidence="15 16">ATCC 27603</strain>
    </source>
</reference>
<dbReference type="Pfam" id="PF02844">
    <property type="entry name" value="GARS_N"/>
    <property type="match status" value="1"/>
</dbReference>
<accession>A0A431VWA7</accession>
<dbReference type="PROSITE" id="PS00184">
    <property type="entry name" value="GARS"/>
    <property type="match status" value="1"/>
</dbReference>
<evidence type="ECO:0000256" key="7">
    <source>
        <dbReference type="ARBA" id="ARBA00022755"/>
    </source>
</evidence>
<dbReference type="PANTHER" id="PTHR43472:SF1">
    <property type="entry name" value="PHOSPHORIBOSYLAMINE--GLYCINE LIGASE, CHLOROPLASTIC"/>
    <property type="match status" value="1"/>
</dbReference>
<dbReference type="RefSeq" id="WP_126351958.1">
    <property type="nucleotide sequence ID" value="NZ_CP086380.1"/>
</dbReference>
<dbReference type="InterPro" id="IPR016185">
    <property type="entry name" value="PreATP-grasp_dom_sf"/>
</dbReference>
<dbReference type="UniPathway" id="UPA00074">
    <property type="reaction ID" value="UER00125"/>
</dbReference>
<dbReference type="InterPro" id="IPR020562">
    <property type="entry name" value="PRibGlycinamide_synth_N"/>
</dbReference>
<organism evidence="15 16">
    <name type="scientific">Deinococcus radiophilus</name>
    <dbReference type="NCBI Taxonomy" id="32062"/>
    <lineage>
        <taxon>Bacteria</taxon>
        <taxon>Thermotogati</taxon>
        <taxon>Deinococcota</taxon>
        <taxon>Deinococci</taxon>
        <taxon>Deinococcales</taxon>
        <taxon>Deinococcaceae</taxon>
        <taxon>Deinococcus</taxon>
    </lineage>
</organism>
<evidence type="ECO:0000256" key="13">
    <source>
        <dbReference type="PROSITE-ProRule" id="PRU00409"/>
    </source>
</evidence>
<gene>
    <name evidence="12 15" type="primary">purD</name>
    <name evidence="15" type="ORF">EJ104_06550</name>
</gene>
<dbReference type="AlphaFoldDB" id="A0A431VWA7"/>
<dbReference type="SMART" id="SM01209">
    <property type="entry name" value="GARS_A"/>
    <property type="match status" value="1"/>
</dbReference>